<comment type="caution">
    <text evidence="1">The sequence shown here is derived from an EMBL/GenBank/DDBJ whole genome shotgun (WGS) entry which is preliminary data.</text>
</comment>
<keyword evidence="2" id="KW-1185">Reference proteome</keyword>
<protein>
    <submittedName>
        <fullName evidence="1">Uncharacterized protein</fullName>
    </submittedName>
</protein>
<accession>A0A8T1M149</accession>
<name>A0A8T1M149_CLOSI</name>
<reference evidence="1 2" key="1">
    <citation type="journal article" date="2018" name="Biotechnol. Adv.">
        <title>Improved genomic resources and new bioinformatic workflow for the carcinogenic parasite Clonorchis sinensis: Biotechnological implications.</title>
        <authorList>
            <person name="Wang D."/>
            <person name="Korhonen P.K."/>
            <person name="Gasser R.B."/>
            <person name="Young N.D."/>
        </authorList>
    </citation>
    <scope>NUCLEOTIDE SEQUENCE [LARGE SCALE GENOMIC DNA]</scope>
    <source>
        <strain evidence="1">Cs-k2</strain>
    </source>
</reference>
<evidence type="ECO:0000313" key="2">
    <source>
        <dbReference type="Proteomes" id="UP000286415"/>
    </source>
</evidence>
<evidence type="ECO:0000313" key="1">
    <source>
        <dbReference type="EMBL" id="KAG5442709.1"/>
    </source>
</evidence>
<sequence>MSSVAAFNYRRLHPPFPHIDYHPRMSSKHPTFSTPAHFDTLTAHRLKAAQVGAEAAARALYRSRSYGSEQRPKLEHNFATVKVAPTESPSCFCVCPLHGTRSPNYRFEKASTFSPHKSQCLWPRSQSTIPLSCSISFIISSL</sequence>
<dbReference type="EMBL" id="NIRI02000056">
    <property type="protein sequence ID" value="KAG5442709.1"/>
    <property type="molecule type" value="Genomic_DNA"/>
</dbReference>
<gene>
    <name evidence="1" type="ORF">CSKR_202621</name>
</gene>
<reference evidence="1 2" key="2">
    <citation type="journal article" date="2021" name="Genomics">
        <title>High-quality reference genome for Clonorchis sinensis.</title>
        <authorList>
            <person name="Young N.D."/>
            <person name="Stroehlein A.J."/>
            <person name="Kinkar L."/>
            <person name="Wang T."/>
            <person name="Sohn W.M."/>
            <person name="Chang B.C.H."/>
            <person name="Kaur P."/>
            <person name="Weisz D."/>
            <person name="Dudchenko O."/>
            <person name="Aiden E.L."/>
            <person name="Korhonen P.K."/>
            <person name="Gasser R.B."/>
        </authorList>
    </citation>
    <scope>NUCLEOTIDE SEQUENCE [LARGE SCALE GENOMIC DNA]</scope>
    <source>
        <strain evidence="1">Cs-k2</strain>
    </source>
</reference>
<dbReference type="Proteomes" id="UP000286415">
    <property type="component" value="Unassembled WGS sequence"/>
</dbReference>
<dbReference type="OrthoDB" id="10371436at2759"/>
<dbReference type="AlphaFoldDB" id="A0A8T1M149"/>
<proteinExistence type="predicted"/>
<organism evidence="1 2">
    <name type="scientific">Clonorchis sinensis</name>
    <name type="common">Chinese liver fluke</name>
    <dbReference type="NCBI Taxonomy" id="79923"/>
    <lineage>
        <taxon>Eukaryota</taxon>
        <taxon>Metazoa</taxon>
        <taxon>Spiralia</taxon>
        <taxon>Lophotrochozoa</taxon>
        <taxon>Platyhelminthes</taxon>
        <taxon>Trematoda</taxon>
        <taxon>Digenea</taxon>
        <taxon>Opisthorchiida</taxon>
        <taxon>Opisthorchiata</taxon>
        <taxon>Opisthorchiidae</taxon>
        <taxon>Clonorchis</taxon>
    </lineage>
</organism>